<dbReference type="AlphaFoldDB" id="A0AAE0X4Z5"/>
<reference evidence="2" key="2">
    <citation type="submission" date="2023-06" db="EMBL/GenBank/DDBJ databases">
        <authorList>
            <consortium name="Lawrence Berkeley National Laboratory"/>
            <person name="Haridas S."/>
            <person name="Hensen N."/>
            <person name="Bonometti L."/>
            <person name="Westerberg I."/>
            <person name="Brannstrom I.O."/>
            <person name="Guillou S."/>
            <person name="Cros-Aarteil S."/>
            <person name="Calhoun S."/>
            <person name="Kuo A."/>
            <person name="Mondo S."/>
            <person name="Pangilinan J."/>
            <person name="Riley R."/>
            <person name="Labutti K."/>
            <person name="Andreopoulos B."/>
            <person name="Lipzen A."/>
            <person name="Chen C."/>
            <person name="Yanf M."/>
            <person name="Daum C."/>
            <person name="Ng V."/>
            <person name="Clum A."/>
            <person name="Steindorff A."/>
            <person name="Ohm R."/>
            <person name="Martin F."/>
            <person name="Silar P."/>
            <person name="Natvig D."/>
            <person name="Lalanne C."/>
            <person name="Gautier V."/>
            <person name="Ament-Velasquez S.L."/>
            <person name="Kruys A."/>
            <person name="Hutchinson M.I."/>
            <person name="Powell A.J."/>
            <person name="Barry K."/>
            <person name="Miller A.N."/>
            <person name="Grigoriev I.V."/>
            <person name="Debuchy R."/>
            <person name="Gladieux P."/>
            <person name="Thoren M.H."/>
            <person name="Johannesson H."/>
        </authorList>
    </citation>
    <scope>NUCLEOTIDE SEQUENCE</scope>
    <source>
        <strain evidence="2">CBS 314.62</strain>
    </source>
</reference>
<protein>
    <recommendedName>
        <fullName evidence="4">Esterase-like protein</fullName>
    </recommendedName>
</protein>
<reference evidence="2" key="1">
    <citation type="journal article" date="2023" name="Mol. Phylogenet. Evol.">
        <title>Genome-scale phylogeny and comparative genomics of the fungal order Sordariales.</title>
        <authorList>
            <person name="Hensen N."/>
            <person name="Bonometti L."/>
            <person name="Westerberg I."/>
            <person name="Brannstrom I.O."/>
            <person name="Guillou S."/>
            <person name="Cros-Aarteil S."/>
            <person name="Calhoun S."/>
            <person name="Haridas S."/>
            <person name="Kuo A."/>
            <person name="Mondo S."/>
            <person name="Pangilinan J."/>
            <person name="Riley R."/>
            <person name="LaButti K."/>
            <person name="Andreopoulos B."/>
            <person name="Lipzen A."/>
            <person name="Chen C."/>
            <person name="Yan M."/>
            <person name="Daum C."/>
            <person name="Ng V."/>
            <person name="Clum A."/>
            <person name="Steindorff A."/>
            <person name="Ohm R.A."/>
            <person name="Martin F."/>
            <person name="Silar P."/>
            <person name="Natvig D.O."/>
            <person name="Lalanne C."/>
            <person name="Gautier V."/>
            <person name="Ament-Velasquez S.L."/>
            <person name="Kruys A."/>
            <person name="Hutchinson M.I."/>
            <person name="Powell A.J."/>
            <person name="Barry K."/>
            <person name="Miller A.N."/>
            <person name="Grigoriev I.V."/>
            <person name="Debuchy R."/>
            <person name="Gladieux P."/>
            <person name="Hiltunen Thoren M."/>
            <person name="Johannesson H."/>
        </authorList>
    </citation>
    <scope>NUCLEOTIDE SEQUENCE</scope>
    <source>
        <strain evidence="2">CBS 314.62</strain>
    </source>
</reference>
<evidence type="ECO:0000313" key="3">
    <source>
        <dbReference type="Proteomes" id="UP001270362"/>
    </source>
</evidence>
<feature type="compositionally biased region" description="Polar residues" evidence="1">
    <location>
        <begin position="204"/>
        <end position="213"/>
    </location>
</feature>
<accession>A0AAE0X4Z5</accession>
<dbReference type="EMBL" id="JAULSO010000003">
    <property type="protein sequence ID" value="KAK3685394.1"/>
    <property type="molecule type" value="Genomic_DNA"/>
</dbReference>
<sequence length="420" mass="47229">MKLISSAACCRTRRPVVCPSWRQFSSSRPRQAQKPATATAHGNPLRAPAEIDVTTKTVTTAVGPLPLSPFMDPTYHQAKLKFFKTKNPPPTVYKKTKFQRHLARNPYALALATPLRRCPVTHYLIPRFFLQGFRLVAHPETGQPWWVPIGLEKKQPVLASTDTDPSTAAEDDDATVAPDPEQEQEPEQDEQEPEQGEHEPDTESAPTNSSQPTKHGLSQGPTAWPLSRQDLLQGMVSTKSRHYNAYRKFLRQNNATRYSPTLNCAVWREDMDTLVLDTMRQRIVEGLLQLAEMVEKEDRKYLIRCETWDEVKNYKHRGCLLFLGQDVASVDDAASGAAPNDVSSPLPARLSSMDIEGVKFGRKLAVHDLRALLGDENIALLRQESPVLRPGSLFLLGRQRSLDLQLQLWRLQGYILTALP</sequence>
<comment type="caution">
    <text evidence="2">The sequence shown here is derived from an EMBL/GenBank/DDBJ whole genome shotgun (WGS) entry which is preliminary data.</text>
</comment>
<name>A0AAE0X4Z5_9PEZI</name>
<gene>
    <name evidence="2" type="ORF">B0T22DRAFT_482371</name>
</gene>
<feature type="compositionally biased region" description="Acidic residues" evidence="1">
    <location>
        <begin position="169"/>
        <end position="194"/>
    </location>
</feature>
<evidence type="ECO:0000313" key="2">
    <source>
        <dbReference type="EMBL" id="KAK3685394.1"/>
    </source>
</evidence>
<evidence type="ECO:0000256" key="1">
    <source>
        <dbReference type="SAM" id="MobiDB-lite"/>
    </source>
</evidence>
<keyword evidence="3" id="KW-1185">Reference proteome</keyword>
<dbReference type="Proteomes" id="UP001270362">
    <property type="component" value="Unassembled WGS sequence"/>
</dbReference>
<feature type="region of interest" description="Disordered" evidence="1">
    <location>
        <begin position="158"/>
        <end position="224"/>
    </location>
</feature>
<proteinExistence type="predicted"/>
<feature type="region of interest" description="Disordered" evidence="1">
    <location>
        <begin position="24"/>
        <end position="43"/>
    </location>
</feature>
<evidence type="ECO:0008006" key="4">
    <source>
        <dbReference type="Google" id="ProtNLM"/>
    </source>
</evidence>
<organism evidence="2 3">
    <name type="scientific">Podospora appendiculata</name>
    <dbReference type="NCBI Taxonomy" id="314037"/>
    <lineage>
        <taxon>Eukaryota</taxon>
        <taxon>Fungi</taxon>
        <taxon>Dikarya</taxon>
        <taxon>Ascomycota</taxon>
        <taxon>Pezizomycotina</taxon>
        <taxon>Sordariomycetes</taxon>
        <taxon>Sordariomycetidae</taxon>
        <taxon>Sordariales</taxon>
        <taxon>Podosporaceae</taxon>
        <taxon>Podospora</taxon>
    </lineage>
</organism>
<feature type="compositionally biased region" description="Polar residues" evidence="1">
    <location>
        <begin position="24"/>
        <end position="36"/>
    </location>
</feature>